<feature type="transmembrane region" description="Helical" evidence="8">
    <location>
        <begin position="550"/>
        <end position="568"/>
    </location>
</feature>
<dbReference type="PROSITE" id="PS50850">
    <property type="entry name" value="MFS"/>
    <property type="match status" value="1"/>
</dbReference>
<evidence type="ECO:0000256" key="4">
    <source>
        <dbReference type="ARBA" id="ARBA00022692"/>
    </source>
</evidence>
<feature type="transmembrane region" description="Helical" evidence="8">
    <location>
        <begin position="166"/>
        <end position="187"/>
    </location>
</feature>
<dbReference type="SUPFAM" id="SSF103473">
    <property type="entry name" value="MFS general substrate transporter"/>
    <property type="match status" value="1"/>
</dbReference>
<feature type="transmembrane region" description="Helical" evidence="8">
    <location>
        <begin position="440"/>
        <end position="463"/>
    </location>
</feature>
<protein>
    <submittedName>
        <fullName evidence="10">Efflux pump patC</fullName>
    </submittedName>
</protein>
<dbReference type="InterPro" id="IPR011701">
    <property type="entry name" value="MFS"/>
</dbReference>
<dbReference type="PANTHER" id="PTHR23501">
    <property type="entry name" value="MAJOR FACILITATOR SUPERFAMILY"/>
    <property type="match status" value="1"/>
</dbReference>
<keyword evidence="5 8" id="KW-1133">Transmembrane helix</keyword>
<comment type="subcellular location">
    <subcellularLocation>
        <location evidence="1">Membrane</location>
        <topology evidence="1">Multi-pass membrane protein</topology>
    </subcellularLocation>
</comment>
<sequence>MALDQLAPAQAEKPLASDMSSATTPAISTAPTMEKTAGEADPEKAGGHSPRLSSDSLQSSNESGIRTIHGFKWLLICASLYVTAFLYGLDTTIAADVQGPVVEEFGNVEKLAWIGSGFPLGSVAVILFVGSLFNNFNMKWIFISGVVLFEVGSVLCGAAPNMDALIVGRVLAGAGGAGIYLGGLNYFSYLTARKERGLYISLIGFFWGVGAVLGPIIGGSFAESSATWRWAFYINLVIGAAVAPILLFYLPPIHPVEGKTIRERVTSIDLLGFTLVGASWVLFTVAFSVAGVEWEWSDGRSIAVIVVFGALLIASFLQQYFNVFTTAAARAVPGHLLLSRTQLMLLTATASSTATLFVVVYYIPIYFQFVHSDNPIQAAVRLLPFIIVSVVTNVSAGRFLSTIRYYMPLYLFGGILITIGGSLLMVYLDPATSEGVIYGLSVVVAVGSGLTIQLGYAVATLVVGTQDIGNAISIQNIAQIGGSTVALVVGGQVFQSYAVRNLTAALAGHGFTAEEISAMTAGAQSAVFKTLDGELRTAAIGSIVSAMQRSFVLVISSGAIMILAAAGMKREKLFGEIVTA</sequence>
<feature type="domain" description="Major facilitator superfamily (MFS) profile" evidence="9">
    <location>
        <begin position="76"/>
        <end position="573"/>
    </location>
</feature>
<evidence type="ECO:0000259" key="9">
    <source>
        <dbReference type="PROSITE" id="PS50850"/>
    </source>
</evidence>
<feature type="compositionally biased region" description="Basic and acidic residues" evidence="7">
    <location>
        <begin position="36"/>
        <end position="46"/>
    </location>
</feature>
<feature type="transmembrane region" description="Helical" evidence="8">
    <location>
        <begin position="270"/>
        <end position="290"/>
    </location>
</feature>
<dbReference type="GeneID" id="98175522"/>
<name>A0ABQ0GA23_9PEZI</name>
<evidence type="ECO:0000256" key="6">
    <source>
        <dbReference type="ARBA" id="ARBA00023136"/>
    </source>
</evidence>
<dbReference type="RefSeq" id="XP_070916300.1">
    <property type="nucleotide sequence ID" value="XM_071060199.1"/>
</dbReference>
<evidence type="ECO:0000256" key="8">
    <source>
        <dbReference type="SAM" id="Phobius"/>
    </source>
</evidence>
<dbReference type="Gene3D" id="1.20.1250.20">
    <property type="entry name" value="MFS general substrate transporter like domains"/>
    <property type="match status" value="2"/>
</dbReference>
<dbReference type="Proteomes" id="UP001628179">
    <property type="component" value="Unassembled WGS sequence"/>
</dbReference>
<evidence type="ECO:0000256" key="3">
    <source>
        <dbReference type="ARBA" id="ARBA00022448"/>
    </source>
</evidence>
<dbReference type="InterPro" id="IPR036259">
    <property type="entry name" value="MFS_trans_sf"/>
</dbReference>
<evidence type="ECO:0000313" key="10">
    <source>
        <dbReference type="EMBL" id="GAB1314569.1"/>
    </source>
</evidence>
<keyword evidence="4 8" id="KW-0812">Transmembrane</keyword>
<feature type="transmembrane region" description="Helical" evidence="8">
    <location>
        <begin position="343"/>
        <end position="367"/>
    </location>
</feature>
<feature type="region of interest" description="Disordered" evidence="7">
    <location>
        <begin position="1"/>
        <end position="58"/>
    </location>
</feature>
<proteinExistence type="inferred from homology"/>
<dbReference type="PANTHER" id="PTHR23501:SF12">
    <property type="entry name" value="MAJOR FACILITATOR SUPERFAMILY (MFS) PROFILE DOMAIN-CONTAINING PROTEIN-RELATED"/>
    <property type="match status" value="1"/>
</dbReference>
<feature type="transmembrane region" description="Helical" evidence="8">
    <location>
        <begin position="409"/>
        <end position="428"/>
    </location>
</feature>
<reference evidence="10 11" key="1">
    <citation type="submission" date="2024-09" db="EMBL/GenBank/DDBJ databases">
        <title>Itraconazole resistance in Madurella fahalii resulting from another homologue of gene encoding cytochrome P450 14-alpha sterol demethylase (CYP51).</title>
        <authorList>
            <person name="Yoshioka I."/>
            <person name="Fahal A.H."/>
            <person name="Kaneko S."/>
            <person name="Yaguchi T."/>
        </authorList>
    </citation>
    <scope>NUCLEOTIDE SEQUENCE [LARGE SCALE GENOMIC DNA]</scope>
    <source>
        <strain evidence="10 11">IFM 68171</strain>
    </source>
</reference>
<feature type="transmembrane region" description="Helical" evidence="8">
    <location>
        <begin position="113"/>
        <end position="133"/>
    </location>
</feature>
<keyword evidence="6 8" id="KW-0472">Membrane</keyword>
<feature type="compositionally biased region" description="Low complexity" evidence="7">
    <location>
        <begin position="49"/>
        <end position="58"/>
    </location>
</feature>
<comment type="similarity">
    <text evidence="2">Belongs to the major facilitator superfamily. TCR/Tet family.</text>
</comment>
<feature type="transmembrane region" description="Helical" evidence="8">
    <location>
        <begin position="302"/>
        <end position="323"/>
    </location>
</feature>
<evidence type="ECO:0000256" key="1">
    <source>
        <dbReference type="ARBA" id="ARBA00004141"/>
    </source>
</evidence>
<gene>
    <name evidence="10" type="ORF">MFIFM68171_04779</name>
</gene>
<dbReference type="Pfam" id="PF07690">
    <property type="entry name" value="MFS_1"/>
    <property type="match status" value="1"/>
</dbReference>
<dbReference type="EMBL" id="BAAFSV010000002">
    <property type="protein sequence ID" value="GAB1314569.1"/>
    <property type="molecule type" value="Genomic_DNA"/>
</dbReference>
<feature type="transmembrane region" description="Helical" evidence="8">
    <location>
        <begin position="73"/>
        <end position="93"/>
    </location>
</feature>
<dbReference type="InterPro" id="IPR020846">
    <property type="entry name" value="MFS_dom"/>
</dbReference>
<feature type="transmembrane region" description="Helical" evidence="8">
    <location>
        <begin position="230"/>
        <end position="250"/>
    </location>
</feature>
<feature type="transmembrane region" description="Helical" evidence="8">
    <location>
        <begin position="140"/>
        <end position="160"/>
    </location>
</feature>
<accession>A0ABQ0GA23</accession>
<evidence type="ECO:0000256" key="7">
    <source>
        <dbReference type="SAM" id="MobiDB-lite"/>
    </source>
</evidence>
<feature type="transmembrane region" description="Helical" evidence="8">
    <location>
        <begin position="199"/>
        <end position="218"/>
    </location>
</feature>
<evidence type="ECO:0000256" key="2">
    <source>
        <dbReference type="ARBA" id="ARBA00007520"/>
    </source>
</evidence>
<organism evidence="10 11">
    <name type="scientific">Madurella fahalii</name>
    <dbReference type="NCBI Taxonomy" id="1157608"/>
    <lineage>
        <taxon>Eukaryota</taxon>
        <taxon>Fungi</taxon>
        <taxon>Dikarya</taxon>
        <taxon>Ascomycota</taxon>
        <taxon>Pezizomycotina</taxon>
        <taxon>Sordariomycetes</taxon>
        <taxon>Sordariomycetidae</taxon>
        <taxon>Sordariales</taxon>
        <taxon>Sordariales incertae sedis</taxon>
        <taxon>Madurella</taxon>
    </lineage>
</organism>
<comment type="caution">
    <text evidence="10">The sequence shown here is derived from an EMBL/GenBank/DDBJ whole genome shotgun (WGS) entry which is preliminary data.</text>
</comment>
<feature type="compositionally biased region" description="Low complexity" evidence="7">
    <location>
        <begin position="20"/>
        <end position="32"/>
    </location>
</feature>
<keyword evidence="11" id="KW-1185">Reference proteome</keyword>
<feature type="transmembrane region" description="Helical" evidence="8">
    <location>
        <begin position="379"/>
        <end position="397"/>
    </location>
</feature>
<keyword evidence="3" id="KW-0813">Transport</keyword>
<evidence type="ECO:0000256" key="5">
    <source>
        <dbReference type="ARBA" id="ARBA00022989"/>
    </source>
</evidence>
<evidence type="ECO:0000313" key="11">
    <source>
        <dbReference type="Proteomes" id="UP001628179"/>
    </source>
</evidence>